<evidence type="ECO:0000313" key="10">
    <source>
        <dbReference type="Proteomes" id="UP000515135"/>
    </source>
</evidence>
<dbReference type="OrthoDB" id="10045365at2759"/>
<comment type="caution">
    <text evidence="5">Lacks conserved residue(s) required for the propagation of feature annotation.</text>
</comment>
<feature type="domain" description="EGF-like" evidence="9">
    <location>
        <begin position="211"/>
        <end position="250"/>
    </location>
</feature>
<dbReference type="FunFam" id="2.10.25.10:FF:000038">
    <property type="entry name" value="Fibrillin 2"/>
    <property type="match status" value="1"/>
</dbReference>
<dbReference type="InterPro" id="IPR018097">
    <property type="entry name" value="EGF_Ca-bd_CS"/>
</dbReference>
<dbReference type="PROSITE" id="PS01186">
    <property type="entry name" value="EGF_2"/>
    <property type="match status" value="1"/>
</dbReference>
<organism evidence="10 11">
    <name type="scientific">Branchiostoma belcheri</name>
    <name type="common">Amphioxus</name>
    <dbReference type="NCBI Taxonomy" id="7741"/>
    <lineage>
        <taxon>Eukaryota</taxon>
        <taxon>Metazoa</taxon>
        <taxon>Chordata</taxon>
        <taxon>Cephalochordata</taxon>
        <taxon>Leptocardii</taxon>
        <taxon>Amphioxiformes</taxon>
        <taxon>Branchiostomatidae</taxon>
        <taxon>Branchiostoma</taxon>
    </lineage>
</organism>
<evidence type="ECO:0000256" key="8">
    <source>
        <dbReference type="SAM" id="SignalP"/>
    </source>
</evidence>
<dbReference type="Proteomes" id="UP000515135">
    <property type="component" value="Unplaced"/>
</dbReference>
<dbReference type="PANTHER" id="PTHR24034">
    <property type="entry name" value="EGF-LIKE DOMAIN-CONTAINING PROTEIN"/>
    <property type="match status" value="1"/>
</dbReference>
<dbReference type="InterPro" id="IPR001881">
    <property type="entry name" value="EGF-like_Ca-bd_dom"/>
</dbReference>
<keyword evidence="7" id="KW-0472">Membrane</keyword>
<evidence type="ECO:0000256" key="1">
    <source>
        <dbReference type="ARBA" id="ARBA00022536"/>
    </source>
</evidence>
<dbReference type="InterPro" id="IPR000742">
    <property type="entry name" value="EGF"/>
</dbReference>
<dbReference type="GO" id="GO:0005509">
    <property type="term" value="F:calcium ion binding"/>
    <property type="evidence" value="ECO:0007669"/>
    <property type="project" value="InterPro"/>
</dbReference>
<evidence type="ECO:0000256" key="6">
    <source>
        <dbReference type="SAM" id="MobiDB-lite"/>
    </source>
</evidence>
<evidence type="ECO:0000256" key="7">
    <source>
        <dbReference type="SAM" id="Phobius"/>
    </source>
</evidence>
<evidence type="ECO:0000313" key="11">
    <source>
        <dbReference type="RefSeq" id="XP_019620772.1"/>
    </source>
</evidence>
<protein>
    <submittedName>
        <fullName evidence="11">Uncharacterized protein LOC109467270</fullName>
    </submittedName>
</protein>
<feature type="compositionally biased region" description="Polar residues" evidence="6">
    <location>
        <begin position="292"/>
        <end position="304"/>
    </location>
</feature>
<keyword evidence="2 8" id="KW-0732">Signal</keyword>
<keyword evidence="4" id="KW-1015">Disulfide bond</keyword>
<dbReference type="RefSeq" id="XP_019620772.1">
    <property type="nucleotide sequence ID" value="XM_019765213.1"/>
</dbReference>
<dbReference type="PROSITE" id="PS00010">
    <property type="entry name" value="ASX_HYDROXYL"/>
    <property type="match status" value="1"/>
</dbReference>
<gene>
    <name evidence="11" type="primary">LOC109467270</name>
</gene>
<dbReference type="PROSITE" id="PS01187">
    <property type="entry name" value="EGF_CA"/>
    <property type="match status" value="1"/>
</dbReference>
<evidence type="ECO:0000256" key="5">
    <source>
        <dbReference type="PROSITE-ProRule" id="PRU00076"/>
    </source>
</evidence>
<feature type="region of interest" description="Disordered" evidence="6">
    <location>
        <begin position="252"/>
        <end position="308"/>
    </location>
</feature>
<dbReference type="PANTHER" id="PTHR24034:SF89">
    <property type="entry name" value="COMPLEMENT COMPONENT C1Q RECEPTOR"/>
    <property type="match status" value="1"/>
</dbReference>
<dbReference type="Gene3D" id="2.10.25.10">
    <property type="entry name" value="Laminin"/>
    <property type="match status" value="1"/>
</dbReference>
<keyword evidence="1 5" id="KW-0245">EGF-like domain</keyword>
<dbReference type="SUPFAM" id="SSF57630">
    <property type="entry name" value="GLA-domain"/>
    <property type="match status" value="1"/>
</dbReference>
<reference evidence="11" key="1">
    <citation type="submission" date="2025-08" db="UniProtKB">
        <authorList>
            <consortium name="RefSeq"/>
        </authorList>
    </citation>
    <scope>IDENTIFICATION</scope>
    <source>
        <tissue evidence="11">Gonad</tissue>
    </source>
</reference>
<evidence type="ECO:0000259" key="9">
    <source>
        <dbReference type="PROSITE" id="PS50026"/>
    </source>
</evidence>
<evidence type="ECO:0000256" key="3">
    <source>
        <dbReference type="ARBA" id="ARBA00022737"/>
    </source>
</evidence>
<keyword evidence="3" id="KW-0677">Repeat</keyword>
<keyword evidence="10" id="KW-1185">Reference proteome</keyword>
<dbReference type="GeneID" id="109467270"/>
<dbReference type="CDD" id="cd00054">
    <property type="entry name" value="EGF_CA"/>
    <property type="match status" value="1"/>
</dbReference>
<accession>A0A6P4YQ33</accession>
<dbReference type="AlphaFoldDB" id="A0A6P4YQ33"/>
<dbReference type="SUPFAM" id="SSF57196">
    <property type="entry name" value="EGF/Laminin"/>
    <property type="match status" value="1"/>
</dbReference>
<sequence>MAATMWRTAVAILTMLLAVVVSGNSLFFAQLGVDTFDARRRKLTHSFAARLLASGNGIISLLYAPMLSPEVSSGVGTASWSSERKDPFLTENEAHSFVGNRRVKRSFWSLFANLEEECAHEGCSFEEVREWDRSTSEAQEYLMTLACRLWPCSTGYRCQGARHGTTGSGAHWRVCNAVCFGSTSCPHGGHCSRPDYCSGCERGYESPRCADVDECDERRTCDVHATCTNTDGSYSCQCASGYVGDGHTCTETSAKTTTPPAEPTTTTAKPTTSVPTTEGKAPSTEKPAAVQGTESVKTSPSPEITTEDPELLGDAAKVSDVCGDDGKQSCGNPPMSVVEKTMLIVGTFAFVFACGIAFVIYHMKLKNGALFPAWLVRRRRGPPPPYSEGTVNVATVAAKVELPPDIKISTTDKDDPPPGYEISGALPPGYEISGEIPPGYEISGELPPGKEIPADPLKILPPQDTDVTDIEFVLKSNALEEKSSMA</sequence>
<dbReference type="Pfam" id="PF12947">
    <property type="entry name" value="EGF_3"/>
    <property type="match status" value="1"/>
</dbReference>
<feature type="chain" id="PRO_5028144845" evidence="8">
    <location>
        <begin position="24"/>
        <end position="486"/>
    </location>
</feature>
<dbReference type="InterPro" id="IPR035972">
    <property type="entry name" value="GLA-like_dom_SF"/>
</dbReference>
<dbReference type="KEGG" id="bbel:109467270"/>
<keyword evidence="7" id="KW-1133">Transmembrane helix</keyword>
<dbReference type="InterPro" id="IPR050751">
    <property type="entry name" value="ECM_structural_protein"/>
</dbReference>
<feature type="signal peptide" evidence="8">
    <location>
        <begin position="1"/>
        <end position="23"/>
    </location>
</feature>
<feature type="compositionally biased region" description="Low complexity" evidence="6">
    <location>
        <begin position="252"/>
        <end position="278"/>
    </location>
</feature>
<proteinExistence type="predicted"/>
<evidence type="ECO:0000256" key="2">
    <source>
        <dbReference type="ARBA" id="ARBA00022729"/>
    </source>
</evidence>
<feature type="transmembrane region" description="Helical" evidence="7">
    <location>
        <begin position="342"/>
        <end position="361"/>
    </location>
</feature>
<name>A0A6P4YQ33_BRABE</name>
<dbReference type="SMART" id="SM00179">
    <property type="entry name" value="EGF_CA"/>
    <property type="match status" value="1"/>
</dbReference>
<dbReference type="PROSITE" id="PS50026">
    <property type="entry name" value="EGF_3"/>
    <property type="match status" value="1"/>
</dbReference>
<evidence type="ECO:0000256" key="4">
    <source>
        <dbReference type="ARBA" id="ARBA00023157"/>
    </source>
</evidence>
<keyword evidence="7" id="KW-0812">Transmembrane</keyword>
<dbReference type="InterPro" id="IPR000152">
    <property type="entry name" value="EGF-type_Asp/Asn_hydroxyl_site"/>
</dbReference>
<dbReference type="InterPro" id="IPR024731">
    <property type="entry name" value="NELL2-like_EGF"/>
</dbReference>
<feature type="region of interest" description="Disordered" evidence="6">
    <location>
        <begin position="443"/>
        <end position="463"/>
    </location>
</feature>
<dbReference type="GO" id="GO:0005576">
    <property type="term" value="C:extracellular region"/>
    <property type="evidence" value="ECO:0007669"/>
    <property type="project" value="InterPro"/>
</dbReference>
<dbReference type="SMART" id="SM00181">
    <property type="entry name" value="EGF"/>
    <property type="match status" value="2"/>
</dbReference>